<dbReference type="GO" id="GO:0004175">
    <property type="term" value="F:endopeptidase activity"/>
    <property type="evidence" value="ECO:0007669"/>
    <property type="project" value="UniProtKB-ARBA"/>
</dbReference>
<feature type="transmembrane region" description="Helical" evidence="1">
    <location>
        <begin position="39"/>
        <end position="55"/>
    </location>
</feature>
<keyword evidence="1" id="KW-0472">Membrane</keyword>
<dbReference type="Proteomes" id="UP000426246">
    <property type="component" value="Chromosome"/>
</dbReference>
<evidence type="ECO:0000259" key="2">
    <source>
        <dbReference type="Pfam" id="PF02517"/>
    </source>
</evidence>
<dbReference type="EMBL" id="CP034235">
    <property type="protein sequence ID" value="QGQ99328.1"/>
    <property type="molecule type" value="Genomic_DNA"/>
</dbReference>
<dbReference type="Pfam" id="PF02517">
    <property type="entry name" value="Rce1-like"/>
    <property type="match status" value="1"/>
</dbReference>
<sequence>MKFNKTLRNVIIFSLVALSCGWIGRLIDLQVGTDENGSVGQLIWLVSPFLSIVIIRSWMGDGWKDFGIHFRMKGNILLYVFSVFFFPLMAFVIVGISSGLGWTYISQSSSPYLAAFGMVLAPSFIKNIFEEFAWRGYMAPKLFKLGYNRLLVHIAVGVIWSAWHFPYLFLFIDTTESMSTYIPRMMLGVIVLAVLYGEILLMTRSVWPAVVMHTMGNAFIDTLILKKFIHVNEETRYMAMPSPEGVMAIALTGLAGLWIYKKRKIMIPRQSHSGFSTKGLNHIS</sequence>
<protein>
    <submittedName>
        <fullName evidence="3">CPBP family intramembrane metalloprotease</fullName>
    </submittedName>
</protein>
<feature type="transmembrane region" description="Helical" evidence="1">
    <location>
        <begin position="181"/>
        <end position="199"/>
    </location>
</feature>
<dbReference type="KEGG" id="ppsc:EHS13_32930"/>
<feature type="transmembrane region" description="Helical" evidence="1">
    <location>
        <begin position="111"/>
        <end position="129"/>
    </location>
</feature>
<gene>
    <name evidence="3" type="ORF">EHS13_32930</name>
</gene>
<name>A0A6B8RW18_9BACL</name>
<feature type="transmembrane region" description="Helical" evidence="1">
    <location>
        <begin position="150"/>
        <end position="169"/>
    </location>
</feature>
<accession>A0A6B8RW18</accession>
<feature type="transmembrane region" description="Helical" evidence="1">
    <location>
        <begin position="245"/>
        <end position="260"/>
    </location>
</feature>
<dbReference type="OrthoDB" id="9777755at2"/>
<dbReference type="InterPro" id="IPR003675">
    <property type="entry name" value="Rce1/LyrA-like_dom"/>
</dbReference>
<dbReference type="GO" id="GO:0006508">
    <property type="term" value="P:proteolysis"/>
    <property type="evidence" value="ECO:0007669"/>
    <property type="project" value="UniProtKB-KW"/>
</dbReference>
<keyword evidence="4" id="KW-1185">Reference proteome</keyword>
<dbReference type="GO" id="GO:0008237">
    <property type="term" value="F:metallopeptidase activity"/>
    <property type="evidence" value="ECO:0007669"/>
    <property type="project" value="UniProtKB-KW"/>
</dbReference>
<feature type="domain" description="CAAX prenyl protease 2/Lysostaphin resistance protein A-like" evidence="2">
    <location>
        <begin position="116"/>
        <end position="219"/>
    </location>
</feature>
<dbReference type="RefSeq" id="WP_162463374.1">
    <property type="nucleotide sequence ID" value="NZ_CP034235.1"/>
</dbReference>
<evidence type="ECO:0000313" key="3">
    <source>
        <dbReference type="EMBL" id="QGQ99328.1"/>
    </source>
</evidence>
<keyword evidence="3" id="KW-0378">Hydrolase</keyword>
<dbReference type="PANTHER" id="PTHR35797:SF1">
    <property type="entry name" value="PROTEASE"/>
    <property type="match status" value="1"/>
</dbReference>
<evidence type="ECO:0000256" key="1">
    <source>
        <dbReference type="SAM" id="Phobius"/>
    </source>
</evidence>
<dbReference type="PANTHER" id="PTHR35797">
    <property type="entry name" value="PROTEASE-RELATED"/>
    <property type="match status" value="1"/>
</dbReference>
<dbReference type="GO" id="GO:0080120">
    <property type="term" value="P:CAAX-box protein maturation"/>
    <property type="evidence" value="ECO:0007669"/>
    <property type="project" value="UniProtKB-ARBA"/>
</dbReference>
<reference evidence="4" key="1">
    <citation type="submission" date="2018-11" db="EMBL/GenBank/DDBJ databases">
        <title>Complete genome sequence of Paenibacillus sp. ML311-T8.</title>
        <authorList>
            <person name="Nam Y.-D."/>
            <person name="Kang J."/>
            <person name="Chung W.-H."/>
            <person name="Park Y.S."/>
        </authorList>
    </citation>
    <scope>NUCLEOTIDE SEQUENCE [LARGE SCALE GENOMIC DNA]</scope>
    <source>
        <strain evidence="4">ML311-T8</strain>
    </source>
</reference>
<feature type="transmembrane region" description="Helical" evidence="1">
    <location>
        <begin position="76"/>
        <end position="105"/>
    </location>
</feature>
<keyword evidence="1" id="KW-0812">Transmembrane</keyword>
<feature type="transmembrane region" description="Helical" evidence="1">
    <location>
        <begin position="7"/>
        <end position="27"/>
    </location>
</feature>
<proteinExistence type="predicted"/>
<feature type="transmembrane region" description="Helical" evidence="1">
    <location>
        <begin position="206"/>
        <end position="225"/>
    </location>
</feature>
<keyword evidence="3" id="KW-0645">Protease</keyword>
<keyword evidence="3" id="KW-0482">Metalloprotease</keyword>
<evidence type="ECO:0000313" key="4">
    <source>
        <dbReference type="Proteomes" id="UP000426246"/>
    </source>
</evidence>
<dbReference type="AlphaFoldDB" id="A0A6B8RW18"/>
<dbReference type="InterPro" id="IPR042150">
    <property type="entry name" value="MmRce1-like"/>
</dbReference>
<keyword evidence="1" id="KW-1133">Transmembrane helix</keyword>
<organism evidence="3 4">
    <name type="scientific">Paenibacillus psychroresistens</name>
    <dbReference type="NCBI Taxonomy" id="1778678"/>
    <lineage>
        <taxon>Bacteria</taxon>
        <taxon>Bacillati</taxon>
        <taxon>Bacillota</taxon>
        <taxon>Bacilli</taxon>
        <taxon>Bacillales</taxon>
        <taxon>Paenibacillaceae</taxon>
        <taxon>Paenibacillus</taxon>
    </lineage>
</organism>
<dbReference type="PROSITE" id="PS51257">
    <property type="entry name" value="PROKAR_LIPOPROTEIN"/>
    <property type="match status" value="1"/>
</dbReference>